<evidence type="ECO:0000313" key="2">
    <source>
        <dbReference type="Proteomes" id="UP001381693"/>
    </source>
</evidence>
<proteinExistence type="predicted"/>
<accession>A0AAN8WQ45</accession>
<reference evidence="1 2" key="1">
    <citation type="submission" date="2023-11" db="EMBL/GenBank/DDBJ databases">
        <title>Halocaridina rubra genome assembly.</title>
        <authorList>
            <person name="Smith C."/>
        </authorList>
    </citation>
    <scope>NUCLEOTIDE SEQUENCE [LARGE SCALE GENOMIC DNA]</scope>
    <source>
        <strain evidence="1">EP-1</strain>
        <tissue evidence="1">Whole</tissue>
    </source>
</reference>
<comment type="caution">
    <text evidence="1">The sequence shown here is derived from an EMBL/GenBank/DDBJ whole genome shotgun (WGS) entry which is preliminary data.</text>
</comment>
<dbReference type="EMBL" id="JAXCGZ010017043">
    <property type="protein sequence ID" value="KAK7069047.1"/>
    <property type="molecule type" value="Genomic_DNA"/>
</dbReference>
<keyword evidence="2" id="KW-1185">Reference proteome</keyword>
<sequence>MKECTEKSTRETPLRGFALVCWELERCGGTGIENLSTDSPTPYMLRGGVDRATWERCCINQPPSQVSRNSEPTQYVLRGGAGRATCECCCNNQPPSLAPLLFQSKVKVGFLVMTLTISIAKSVLS</sequence>
<dbReference type="Proteomes" id="UP001381693">
    <property type="component" value="Unassembled WGS sequence"/>
</dbReference>
<gene>
    <name evidence="1" type="ORF">SK128_007147</name>
</gene>
<protein>
    <submittedName>
        <fullName evidence="1">Uncharacterized protein</fullName>
    </submittedName>
</protein>
<name>A0AAN8WQ45_HALRR</name>
<organism evidence="1 2">
    <name type="scientific">Halocaridina rubra</name>
    <name type="common">Hawaiian red shrimp</name>
    <dbReference type="NCBI Taxonomy" id="373956"/>
    <lineage>
        <taxon>Eukaryota</taxon>
        <taxon>Metazoa</taxon>
        <taxon>Ecdysozoa</taxon>
        <taxon>Arthropoda</taxon>
        <taxon>Crustacea</taxon>
        <taxon>Multicrustacea</taxon>
        <taxon>Malacostraca</taxon>
        <taxon>Eumalacostraca</taxon>
        <taxon>Eucarida</taxon>
        <taxon>Decapoda</taxon>
        <taxon>Pleocyemata</taxon>
        <taxon>Caridea</taxon>
        <taxon>Atyoidea</taxon>
        <taxon>Atyidae</taxon>
        <taxon>Halocaridina</taxon>
    </lineage>
</organism>
<dbReference type="AlphaFoldDB" id="A0AAN8WQ45"/>
<evidence type="ECO:0000313" key="1">
    <source>
        <dbReference type="EMBL" id="KAK7069047.1"/>
    </source>
</evidence>